<keyword evidence="1" id="KW-1133">Transmembrane helix</keyword>
<dbReference type="Proteomes" id="UP000615446">
    <property type="component" value="Unassembled WGS sequence"/>
</dbReference>
<dbReference type="EMBL" id="BLAL01000036">
    <property type="protein sequence ID" value="GES78250.1"/>
    <property type="molecule type" value="Genomic_DNA"/>
</dbReference>
<keyword evidence="1" id="KW-0472">Membrane</keyword>
<sequence>MGTLRSEYINLNDESDENRRLKVENSKLVFQNACTEISLAKAEADNFAKSEEVKSLQSVINLLASEYSNQSDSHVKSGLIGTSYGEKHGGLEDSVSLRPSDASSLIGTSDTALQEKSSMDSKTGLDEFLSYILPISIIVFLLIAIMWFIIVKKLQNTQEKAEQYI</sequence>
<keyword evidence="1" id="KW-0812">Transmembrane</keyword>
<accession>A0A8H3L1K7</accession>
<name>A0A8H3L1K7_9GLOM</name>
<evidence type="ECO:0000256" key="1">
    <source>
        <dbReference type="SAM" id="Phobius"/>
    </source>
</evidence>
<protein>
    <submittedName>
        <fullName evidence="2">Uncharacterized protein</fullName>
    </submittedName>
</protein>
<feature type="transmembrane region" description="Helical" evidence="1">
    <location>
        <begin position="128"/>
        <end position="150"/>
    </location>
</feature>
<comment type="caution">
    <text evidence="2">The sequence shown here is derived from an EMBL/GenBank/DDBJ whole genome shotgun (WGS) entry which is preliminary data.</text>
</comment>
<reference evidence="2" key="1">
    <citation type="submission" date="2019-10" db="EMBL/GenBank/DDBJ databases">
        <title>Conservation and host-specific expression of non-tandemly repeated heterogenous ribosome RNA gene in arbuscular mycorrhizal fungi.</title>
        <authorList>
            <person name="Maeda T."/>
            <person name="Kobayashi Y."/>
            <person name="Nakagawa T."/>
            <person name="Ezawa T."/>
            <person name="Yamaguchi K."/>
            <person name="Bino T."/>
            <person name="Nishimoto Y."/>
            <person name="Shigenobu S."/>
            <person name="Kawaguchi M."/>
        </authorList>
    </citation>
    <scope>NUCLEOTIDE SEQUENCE</scope>
    <source>
        <strain evidence="2">HR1</strain>
    </source>
</reference>
<proteinExistence type="predicted"/>
<gene>
    <name evidence="2" type="ORF">RCL2_000556300</name>
</gene>
<evidence type="ECO:0000313" key="2">
    <source>
        <dbReference type="EMBL" id="GES78250.1"/>
    </source>
</evidence>
<evidence type="ECO:0000313" key="3">
    <source>
        <dbReference type="Proteomes" id="UP000615446"/>
    </source>
</evidence>
<dbReference type="AlphaFoldDB" id="A0A8H3L1K7"/>
<organism evidence="2 3">
    <name type="scientific">Rhizophagus clarus</name>
    <dbReference type="NCBI Taxonomy" id="94130"/>
    <lineage>
        <taxon>Eukaryota</taxon>
        <taxon>Fungi</taxon>
        <taxon>Fungi incertae sedis</taxon>
        <taxon>Mucoromycota</taxon>
        <taxon>Glomeromycotina</taxon>
        <taxon>Glomeromycetes</taxon>
        <taxon>Glomerales</taxon>
        <taxon>Glomeraceae</taxon>
        <taxon>Rhizophagus</taxon>
    </lineage>
</organism>